<dbReference type="VEuPathDB" id="VectorBase:ADIR011307"/>
<reference evidence="1" key="2">
    <citation type="submission" date="2020-05" db="UniProtKB">
        <authorList>
            <consortium name="EnsemblMetazoa"/>
        </authorList>
    </citation>
    <scope>IDENTIFICATION</scope>
    <source>
        <strain evidence="1">WRAIR2</strain>
    </source>
</reference>
<keyword evidence="2" id="KW-1185">Reference proteome</keyword>
<dbReference type="AlphaFoldDB" id="A0A182NUG5"/>
<reference evidence="2" key="1">
    <citation type="submission" date="2013-03" db="EMBL/GenBank/DDBJ databases">
        <title>The Genome Sequence of Anopheles dirus WRAIR2.</title>
        <authorList>
            <consortium name="The Broad Institute Genomics Platform"/>
            <person name="Neafsey D.E."/>
            <person name="Walton C."/>
            <person name="Walker B."/>
            <person name="Young S.K."/>
            <person name="Zeng Q."/>
            <person name="Gargeya S."/>
            <person name="Fitzgerald M."/>
            <person name="Haas B."/>
            <person name="Abouelleil A."/>
            <person name="Allen A.W."/>
            <person name="Alvarado L."/>
            <person name="Arachchi H.M."/>
            <person name="Berlin A.M."/>
            <person name="Chapman S.B."/>
            <person name="Gainer-Dewar J."/>
            <person name="Goldberg J."/>
            <person name="Griggs A."/>
            <person name="Gujja S."/>
            <person name="Hansen M."/>
            <person name="Howarth C."/>
            <person name="Imamovic A."/>
            <person name="Ireland A."/>
            <person name="Larimer J."/>
            <person name="McCowan C."/>
            <person name="Murphy C."/>
            <person name="Pearson M."/>
            <person name="Poon T.W."/>
            <person name="Priest M."/>
            <person name="Roberts A."/>
            <person name="Saif S."/>
            <person name="Shea T."/>
            <person name="Sisk P."/>
            <person name="Sykes S."/>
            <person name="Wortman J."/>
            <person name="Nusbaum C."/>
            <person name="Birren B."/>
        </authorList>
    </citation>
    <scope>NUCLEOTIDE SEQUENCE [LARGE SCALE GENOMIC DNA]</scope>
    <source>
        <strain evidence="2">WRAIR2</strain>
    </source>
</reference>
<proteinExistence type="predicted"/>
<dbReference type="Proteomes" id="UP000075884">
    <property type="component" value="Unassembled WGS sequence"/>
</dbReference>
<dbReference type="EnsemblMetazoa" id="ADIR011307-RA">
    <property type="protein sequence ID" value="ADIR011307-PA"/>
    <property type="gene ID" value="ADIR011307"/>
</dbReference>
<name>A0A182NUG5_9DIPT</name>
<evidence type="ECO:0000313" key="1">
    <source>
        <dbReference type="EnsemblMetazoa" id="ADIR011307-PA"/>
    </source>
</evidence>
<organism evidence="1 2">
    <name type="scientific">Anopheles dirus</name>
    <dbReference type="NCBI Taxonomy" id="7168"/>
    <lineage>
        <taxon>Eukaryota</taxon>
        <taxon>Metazoa</taxon>
        <taxon>Ecdysozoa</taxon>
        <taxon>Arthropoda</taxon>
        <taxon>Hexapoda</taxon>
        <taxon>Insecta</taxon>
        <taxon>Pterygota</taxon>
        <taxon>Neoptera</taxon>
        <taxon>Endopterygota</taxon>
        <taxon>Diptera</taxon>
        <taxon>Nematocera</taxon>
        <taxon>Culicoidea</taxon>
        <taxon>Culicidae</taxon>
        <taxon>Anophelinae</taxon>
        <taxon>Anopheles</taxon>
    </lineage>
</organism>
<protein>
    <submittedName>
        <fullName evidence="1">Uncharacterized protein</fullName>
    </submittedName>
</protein>
<evidence type="ECO:0000313" key="2">
    <source>
        <dbReference type="Proteomes" id="UP000075884"/>
    </source>
</evidence>
<accession>A0A182NUG5</accession>
<sequence>FYTTTDFILQLNELIKHLATYTRDESLDTRETVERAGEMWNLTEVLLEDLVKRSEAAPAVQLRRTNFTDFTLRDALEAIRLQKNNFLAQTCEQLPVDIDAIAIIDPATKSHAVDPAVTLIMHTSVHNLTTVSAQLLHTLEQVESPKIKSTGQARATSQVQPSIQLFLNGFERTFVDTERNFQTQANRAVKRVRSLLSTLDQNQQLGQYVDGVTARITSFNTDVKSLLQMTYMMVETSMTNSQTTIDDQLSTGLSGLLMQAGSLAGSGFLHRCLKRFVYTYYDQSLAVAKLLYCGEPEKKTLEYLETVAIPILGHAVVTATSATQMDVVCSSGSTMCTDNFYTALPTQLTSFDSLMQSYTDFINQELTVLSQRLDTCTQSTAMDVQMFVDDISTKFGTCMNTGSVN</sequence>